<dbReference type="RefSeq" id="XP_002769643.1">
    <property type="nucleotide sequence ID" value="XM_002769597.1"/>
</dbReference>
<evidence type="ECO:0000313" key="3">
    <source>
        <dbReference type="Proteomes" id="UP000007800"/>
    </source>
</evidence>
<name>C5LLN1_PERM5</name>
<protein>
    <submittedName>
        <fullName evidence="2">Uncharacterized protein</fullName>
    </submittedName>
</protein>
<sequence>GDGGGPLEALAETANEDLFPGGDEEEDLPQQEGQEVPKPVPFVAFGDEDRTRECDREARDSLTVDSPEKEHHIEYSRER</sequence>
<evidence type="ECO:0000256" key="1">
    <source>
        <dbReference type="SAM" id="MobiDB-lite"/>
    </source>
</evidence>
<dbReference type="Proteomes" id="UP000007800">
    <property type="component" value="Unassembled WGS sequence"/>
</dbReference>
<dbReference type="GeneID" id="9047188"/>
<reference evidence="2 3" key="1">
    <citation type="submission" date="2008-07" db="EMBL/GenBank/DDBJ databases">
        <authorList>
            <person name="El-Sayed N."/>
            <person name="Caler E."/>
            <person name="Inman J."/>
            <person name="Amedeo P."/>
            <person name="Hass B."/>
            <person name="Wortman J."/>
        </authorList>
    </citation>
    <scope>NUCLEOTIDE SEQUENCE [LARGE SCALE GENOMIC DNA]</scope>
    <source>
        <strain evidence="3">ATCC 50983 / TXsc</strain>
    </source>
</reference>
<dbReference type="InParanoid" id="C5LLN1"/>
<feature type="non-terminal residue" evidence="2">
    <location>
        <position position="1"/>
    </location>
</feature>
<organism evidence="3">
    <name type="scientific">Perkinsus marinus (strain ATCC 50983 / TXsc)</name>
    <dbReference type="NCBI Taxonomy" id="423536"/>
    <lineage>
        <taxon>Eukaryota</taxon>
        <taxon>Sar</taxon>
        <taxon>Alveolata</taxon>
        <taxon>Perkinsozoa</taxon>
        <taxon>Perkinsea</taxon>
        <taxon>Perkinsida</taxon>
        <taxon>Perkinsidae</taxon>
        <taxon>Perkinsus</taxon>
    </lineage>
</organism>
<evidence type="ECO:0000313" key="2">
    <source>
        <dbReference type="EMBL" id="EER02361.1"/>
    </source>
</evidence>
<proteinExistence type="predicted"/>
<keyword evidence="3" id="KW-1185">Reference proteome</keyword>
<feature type="compositionally biased region" description="Basic and acidic residues" evidence="1">
    <location>
        <begin position="47"/>
        <end position="79"/>
    </location>
</feature>
<feature type="region of interest" description="Disordered" evidence="1">
    <location>
        <begin position="1"/>
        <end position="79"/>
    </location>
</feature>
<dbReference type="AlphaFoldDB" id="C5LLN1"/>
<accession>C5LLN1</accession>
<gene>
    <name evidence="2" type="ORF">Pmar_PMAR020904</name>
</gene>
<dbReference type="EMBL" id="GG683282">
    <property type="protein sequence ID" value="EER02361.1"/>
    <property type="molecule type" value="Genomic_DNA"/>
</dbReference>